<comment type="similarity">
    <text evidence="2">Belongs to the mitochondrion-specific ribosomal protein mL40 family.</text>
</comment>
<evidence type="ECO:0000313" key="11">
    <source>
        <dbReference type="Proteomes" id="UP000789901"/>
    </source>
</evidence>
<evidence type="ECO:0000256" key="5">
    <source>
        <dbReference type="ARBA" id="ARBA00023128"/>
    </source>
</evidence>
<evidence type="ECO:0000256" key="8">
    <source>
        <dbReference type="SAM" id="Coils"/>
    </source>
</evidence>
<evidence type="ECO:0000256" key="3">
    <source>
        <dbReference type="ARBA" id="ARBA00022946"/>
    </source>
</evidence>
<gene>
    <name evidence="10" type="ORF">GMARGA_LOCUS3832</name>
</gene>
<evidence type="ECO:0000256" key="1">
    <source>
        <dbReference type="ARBA" id="ARBA00004173"/>
    </source>
</evidence>
<dbReference type="PANTHER" id="PTHR39150:SF1">
    <property type="entry name" value="LARGE RIBOSOMAL SUBUNIT PROTEIN ML40"/>
    <property type="match status" value="1"/>
</dbReference>
<comment type="caution">
    <text evidence="10">The sequence shown here is derived from an EMBL/GenBank/DDBJ whole genome shotgun (WGS) entry which is preliminary data.</text>
</comment>
<protein>
    <recommendedName>
        <fullName evidence="7">Large ribosomal subunit protein mL40</fullName>
    </recommendedName>
</protein>
<keyword evidence="3" id="KW-0809">Transit peptide</keyword>
<keyword evidence="8" id="KW-0175">Coiled coil</keyword>
<organism evidence="10 11">
    <name type="scientific">Gigaspora margarita</name>
    <dbReference type="NCBI Taxonomy" id="4874"/>
    <lineage>
        <taxon>Eukaryota</taxon>
        <taxon>Fungi</taxon>
        <taxon>Fungi incertae sedis</taxon>
        <taxon>Mucoromycota</taxon>
        <taxon>Glomeromycotina</taxon>
        <taxon>Glomeromycetes</taxon>
        <taxon>Diversisporales</taxon>
        <taxon>Gigasporaceae</taxon>
        <taxon>Gigaspora</taxon>
    </lineage>
</organism>
<dbReference type="EMBL" id="CAJVQB010001436">
    <property type="protein sequence ID" value="CAG8535588.1"/>
    <property type="molecule type" value="Genomic_DNA"/>
</dbReference>
<dbReference type="PANTHER" id="PTHR39150">
    <property type="entry name" value="54S RIBOSOMAL PROTEIN L28, MITOCHONDRIAL"/>
    <property type="match status" value="1"/>
</dbReference>
<proteinExistence type="inferred from homology"/>
<keyword evidence="11" id="KW-1185">Reference proteome</keyword>
<keyword evidence="5" id="KW-0496">Mitochondrion</keyword>
<evidence type="ECO:0000256" key="6">
    <source>
        <dbReference type="ARBA" id="ARBA00023274"/>
    </source>
</evidence>
<reference evidence="10 11" key="1">
    <citation type="submission" date="2021-06" db="EMBL/GenBank/DDBJ databases">
        <authorList>
            <person name="Kallberg Y."/>
            <person name="Tangrot J."/>
            <person name="Rosling A."/>
        </authorList>
    </citation>
    <scope>NUCLEOTIDE SEQUENCE [LARGE SCALE GENOMIC DNA]</scope>
    <source>
        <strain evidence="10 11">120-4 pot B 10/14</strain>
    </source>
</reference>
<dbReference type="Proteomes" id="UP000789901">
    <property type="component" value="Unassembled WGS sequence"/>
</dbReference>
<dbReference type="Gene3D" id="6.10.250.3440">
    <property type="match status" value="1"/>
</dbReference>
<evidence type="ECO:0000313" key="10">
    <source>
        <dbReference type="EMBL" id="CAG8535588.1"/>
    </source>
</evidence>
<dbReference type="Pfam" id="PF09812">
    <property type="entry name" value="MRP-L28"/>
    <property type="match status" value="1"/>
</dbReference>
<accession>A0ABM8W667</accession>
<feature type="region of interest" description="Disordered" evidence="9">
    <location>
        <begin position="135"/>
        <end position="192"/>
    </location>
</feature>
<dbReference type="InterPro" id="IPR019192">
    <property type="entry name" value="Ribosomal_mL40"/>
</dbReference>
<evidence type="ECO:0000256" key="9">
    <source>
        <dbReference type="SAM" id="MobiDB-lite"/>
    </source>
</evidence>
<keyword evidence="6" id="KW-0687">Ribonucleoprotein</keyword>
<evidence type="ECO:0000256" key="4">
    <source>
        <dbReference type="ARBA" id="ARBA00022980"/>
    </source>
</evidence>
<feature type="coiled-coil region" evidence="8">
    <location>
        <begin position="83"/>
        <end position="110"/>
    </location>
</feature>
<evidence type="ECO:0000256" key="2">
    <source>
        <dbReference type="ARBA" id="ARBA00009360"/>
    </source>
</evidence>
<evidence type="ECO:0000256" key="7">
    <source>
        <dbReference type="ARBA" id="ARBA00035192"/>
    </source>
</evidence>
<name>A0ABM8W667_GIGMA</name>
<keyword evidence="4" id="KW-0689">Ribosomal protein</keyword>
<dbReference type="InterPro" id="IPR042831">
    <property type="entry name" value="Ribosomal_mL40_fung"/>
</dbReference>
<sequence>MSNHFSYRSALSTSIRGLLARTVKKSKPKSEIPGSQNANITDTRYQIIKRILYETPKPELPKMTEQDLERHETIDRAWKLFLRNQQEERENELAAKYRKLNEANLELEKLGPRLFNSAQIGNKIMMFPRQMKIPTETPPLNGWNYDYKPLSSDPTKNSKPLPSDPIKDSEPLPSNPIKDFEPLPSDPNKVSS</sequence>
<comment type="subcellular location">
    <subcellularLocation>
        <location evidence="1">Mitochondrion</location>
    </subcellularLocation>
</comment>